<feature type="transmembrane region" description="Helical" evidence="1">
    <location>
        <begin position="215"/>
        <end position="231"/>
    </location>
</feature>
<keyword evidence="1" id="KW-0812">Transmembrane</keyword>
<dbReference type="EMBL" id="JASJEX010000004">
    <property type="protein sequence ID" value="MDJ1130196.1"/>
    <property type="molecule type" value="Genomic_DNA"/>
</dbReference>
<evidence type="ECO:0000313" key="3">
    <source>
        <dbReference type="Proteomes" id="UP001431693"/>
    </source>
</evidence>
<dbReference type="InterPro" id="IPR007563">
    <property type="entry name" value="DUF554"/>
</dbReference>
<sequence>MVIVGALINGLLTVAGGTAGLLLRRFVSQSLGDLLMEALGLCVIFVAVQGMVGDVDALVVIVSIVVGTLVGTAADIDGQVQRLGDWVQGRLTRRFSRSAALGRFSEGFVSSTLFTCTGAMAIVGSIQSGLELDHTTLIAKGVIDMVVVVVMAASLGVGVPFSGLCVFAYEGLLSLLVGLLSPVLTDVTVARMTVTGSLLLLAVGLNMLGVTRIKVANLVPAAFVPLLLVWWV</sequence>
<gene>
    <name evidence="2" type="ORF">QJ043_08925</name>
</gene>
<reference evidence="2" key="1">
    <citation type="submission" date="2023-05" db="EMBL/GenBank/DDBJ databases">
        <title>[olsenella] sp. nov., isolated from a pig farm feces dump.</title>
        <authorList>
            <person name="Chang Y.-H."/>
        </authorList>
    </citation>
    <scope>NUCLEOTIDE SEQUENCE</scope>
    <source>
        <strain evidence="2">YH-ols2217</strain>
    </source>
</reference>
<keyword evidence="3" id="KW-1185">Reference proteome</keyword>
<dbReference type="PANTHER" id="PTHR36111:SF2">
    <property type="entry name" value="INNER MEMBRANE PROTEIN"/>
    <property type="match status" value="1"/>
</dbReference>
<organism evidence="2 3">
    <name type="scientific">Kribbibacterium absianum</name>
    <dbReference type="NCBI Taxonomy" id="3044210"/>
    <lineage>
        <taxon>Bacteria</taxon>
        <taxon>Bacillati</taxon>
        <taxon>Actinomycetota</taxon>
        <taxon>Coriobacteriia</taxon>
        <taxon>Coriobacteriales</taxon>
        <taxon>Kribbibacteriaceae</taxon>
        <taxon>Kribbibacterium</taxon>
    </lineage>
</organism>
<keyword evidence="1" id="KW-0472">Membrane</keyword>
<feature type="transmembrane region" description="Helical" evidence="1">
    <location>
        <begin position="34"/>
        <end position="52"/>
    </location>
</feature>
<proteinExistence type="predicted"/>
<dbReference type="Proteomes" id="UP001431693">
    <property type="component" value="Unassembled WGS sequence"/>
</dbReference>
<evidence type="ECO:0000256" key="1">
    <source>
        <dbReference type="SAM" id="Phobius"/>
    </source>
</evidence>
<feature type="transmembrane region" description="Helical" evidence="1">
    <location>
        <begin position="146"/>
        <end position="169"/>
    </location>
</feature>
<comment type="caution">
    <text evidence="2">The sequence shown here is derived from an EMBL/GenBank/DDBJ whole genome shotgun (WGS) entry which is preliminary data.</text>
</comment>
<name>A0ABT6ZNF3_9ACTN</name>
<accession>A0ABT6ZNF3</accession>
<feature type="transmembrane region" description="Helical" evidence="1">
    <location>
        <begin position="58"/>
        <end position="76"/>
    </location>
</feature>
<protein>
    <submittedName>
        <fullName evidence="2">DUF554 domain-containing protein</fullName>
    </submittedName>
</protein>
<dbReference type="RefSeq" id="WP_283713358.1">
    <property type="nucleotide sequence ID" value="NZ_JASJEW010000003.1"/>
</dbReference>
<evidence type="ECO:0000313" key="2">
    <source>
        <dbReference type="EMBL" id="MDJ1130196.1"/>
    </source>
</evidence>
<dbReference type="PANTHER" id="PTHR36111">
    <property type="entry name" value="INNER MEMBRANE PROTEIN-RELATED"/>
    <property type="match status" value="1"/>
</dbReference>
<keyword evidence="1" id="KW-1133">Transmembrane helix</keyword>
<feature type="transmembrane region" description="Helical" evidence="1">
    <location>
        <begin position="6"/>
        <end position="27"/>
    </location>
</feature>
<dbReference type="Pfam" id="PF04474">
    <property type="entry name" value="DUF554"/>
    <property type="match status" value="1"/>
</dbReference>